<evidence type="ECO:0008006" key="6">
    <source>
        <dbReference type="Google" id="ProtNLM"/>
    </source>
</evidence>
<evidence type="ECO:0000313" key="4">
    <source>
        <dbReference type="EMBL" id="WUM19871.1"/>
    </source>
</evidence>
<evidence type="ECO:0000256" key="1">
    <source>
        <dbReference type="SAM" id="MobiDB-lite"/>
    </source>
</evidence>
<keyword evidence="5" id="KW-1185">Reference proteome</keyword>
<dbReference type="InterPro" id="IPR006311">
    <property type="entry name" value="TAT_signal"/>
</dbReference>
<reference evidence="4 5" key="1">
    <citation type="submission" date="2022-10" db="EMBL/GenBank/DDBJ databases">
        <title>The complete genomes of actinobacterial strains from the NBC collection.</title>
        <authorList>
            <person name="Joergensen T.S."/>
            <person name="Alvarez Arevalo M."/>
            <person name="Sterndorff E.B."/>
            <person name="Faurdal D."/>
            <person name="Vuksanovic O."/>
            <person name="Mourched A.-S."/>
            <person name="Charusanti P."/>
            <person name="Shaw S."/>
            <person name="Blin K."/>
            <person name="Weber T."/>
        </authorList>
    </citation>
    <scope>NUCLEOTIDE SEQUENCE [LARGE SCALE GENOMIC DNA]</scope>
    <source>
        <strain evidence="4 5">NBC_00319</strain>
    </source>
</reference>
<dbReference type="EMBL" id="CP108021">
    <property type="protein sequence ID" value="WUM19871.1"/>
    <property type="molecule type" value="Genomic_DNA"/>
</dbReference>
<dbReference type="AlphaFoldDB" id="A0AAU4K1C5"/>
<dbReference type="KEGG" id="whr:OG579_19605"/>
<gene>
    <name evidence="4" type="ORF">OG579_19605</name>
</gene>
<feature type="region of interest" description="Disordered" evidence="1">
    <location>
        <begin position="211"/>
        <end position="254"/>
    </location>
</feature>
<dbReference type="Proteomes" id="UP001432128">
    <property type="component" value="Chromosome"/>
</dbReference>
<sequence length="357" mass="36271">MPDLVPLPHARGPRTTALTRRLLLAACAAFVVLASAAGPAVAAPSTSPTGSDAPGLGIRLLEAPLALAKDPRAQNYIVDNLPPGTTITRRFQVSNNTGAQRIVSLYPGAASIQETGGFVLEDGRAQNELTSWMSVTPRTLTIPDGRAADATVRIAVPRTATETERYAVIWAETSGGTATRGGISTVSRVGIRTYLSVGPGNGPPAQFSIGQVTPGRSSSGAPQLTVQTTNTGKRALDPEGTITLTGGPGGISTGTVKGSGGSVAPGGMGNVVFGFDSALPDGPWTANISITSGTVNRTGTSSVTFPAKGMSRSSPVDQSDGGGTSWWIWVGGVALLVVVVGGGVIVFLRRRSGEVTS</sequence>
<dbReference type="RefSeq" id="WP_328857311.1">
    <property type="nucleotide sequence ID" value="NZ_CP108021.1"/>
</dbReference>
<feature type="signal peptide" evidence="3">
    <location>
        <begin position="1"/>
        <end position="42"/>
    </location>
</feature>
<feature type="compositionally biased region" description="Polar residues" evidence="1">
    <location>
        <begin position="211"/>
        <end position="232"/>
    </location>
</feature>
<keyword evidence="2" id="KW-0812">Transmembrane</keyword>
<keyword evidence="2" id="KW-0472">Membrane</keyword>
<keyword evidence="2" id="KW-1133">Transmembrane helix</keyword>
<keyword evidence="3" id="KW-0732">Signal</keyword>
<evidence type="ECO:0000313" key="5">
    <source>
        <dbReference type="Proteomes" id="UP001432128"/>
    </source>
</evidence>
<organism evidence="4 5">
    <name type="scientific">Williamsia herbipolensis</name>
    <dbReference type="NCBI Taxonomy" id="1603258"/>
    <lineage>
        <taxon>Bacteria</taxon>
        <taxon>Bacillati</taxon>
        <taxon>Actinomycetota</taxon>
        <taxon>Actinomycetes</taxon>
        <taxon>Mycobacteriales</taxon>
        <taxon>Nocardiaceae</taxon>
        <taxon>Williamsia</taxon>
    </lineage>
</organism>
<dbReference type="PROSITE" id="PS51318">
    <property type="entry name" value="TAT"/>
    <property type="match status" value="1"/>
</dbReference>
<feature type="transmembrane region" description="Helical" evidence="2">
    <location>
        <begin position="326"/>
        <end position="348"/>
    </location>
</feature>
<evidence type="ECO:0000256" key="3">
    <source>
        <dbReference type="SAM" id="SignalP"/>
    </source>
</evidence>
<feature type="chain" id="PRO_5043704907" description="Peptidase" evidence="3">
    <location>
        <begin position="43"/>
        <end position="357"/>
    </location>
</feature>
<name>A0AAU4K1C5_9NOCA</name>
<proteinExistence type="predicted"/>
<accession>A0AAU4K1C5</accession>
<evidence type="ECO:0000256" key="2">
    <source>
        <dbReference type="SAM" id="Phobius"/>
    </source>
</evidence>
<protein>
    <recommendedName>
        <fullName evidence="6">Peptidase</fullName>
    </recommendedName>
</protein>